<dbReference type="EMBL" id="CAJOBH010230613">
    <property type="protein sequence ID" value="CAF5070084.1"/>
    <property type="molecule type" value="Genomic_DNA"/>
</dbReference>
<organism evidence="2 3">
    <name type="scientific">Rotaria magnacalcarata</name>
    <dbReference type="NCBI Taxonomy" id="392030"/>
    <lineage>
        <taxon>Eukaryota</taxon>
        <taxon>Metazoa</taxon>
        <taxon>Spiralia</taxon>
        <taxon>Gnathifera</taxon>
        <taxon>Rotifera</taxon>
        <taxon>Eurotatoria</taxon>
        <taxon>Bdelloidea</taxon>
        <taxon>Philodinida</taxon>
        <taxon>Philodinidae</taxon>
        <taxon>Rotaria</taxon>
    </lineage>
</organism>
<feature type="region of interest" description="Disordered" evidence="1">
    <location>
        <begin position="1"/>
        <end position="40"/>
    </location>
</feature>
<dbReference type="AlphaFoldDB" id="A0A8S3ENB1"/>
<dbReference type="Proteomes" id="UP000681967">
    <property type="component" value="Unassembled WGS sequence"/>
</dbReference>
<protein>
    <submittedName>
        <fullName evidence="2">Uncharacterized protein</fullName>
    </submittedName>
</protein>
<evidence type="ECO:0000256" key="1">
    <source>
        <dbReference type="SAM" id="MobiDB-lite"/>
    </source>
</evidence>
<comment type="caution">
    <text evidence="2">The sequence shown here is derived from an EMBL/GenBank/DDBJ whole genome shotgun (WGS) entry which is preliminary data.</text>
</comment>
<evidence type="ECO:0000313" key="2">
    <source>
        <dbReference type="EMBL" id="CAF5070084.1"/>
    </source>
</evidence>
<proteinExistence type="predicted"/>
<sequence length="64" mass="6929">MQAAVGNLDALSMRNNPLENQTSGVLKSPPSMHNNGSGNMWKIFFGIQQPKQVSPSNSLKSPFV</sequence>
<reference evidence="2" key="1">
    <citation type="submission" date="2021-02" db="EMBL/GenBank/DDBJ databases">
        <authorList>
            <person name="Nowell W R."/>
        </authorList>
    </citation>
    <scope>NUCLEOTIDE SEQUENCE</scope>
</reference>
<name>A0A8S3ENB1_9BILA</name>
<feature type="non-terminal residue" evidence="2">
    <location>
        <position position="1"/>
    </location>
</feature>
<gene>
    <name evidence="2" type="ORF">BYL167_LOCUS60472</name>
</gene>
<feature type="compositionally biased region" description="Polar residues" evidence="1">
    <location>
        <begin position="13"/>
        <end position="38"/>
    </location>
</feature>
<evidence type="ECO:0000313" key="3">
    <source>
        <dbReference type="Proteomes" id="UP000681967"/>
    </source>
</evidence>
<accession>A0A8S3ENB1</accession>